<dbReference type="PROSITE" id="PS00136">
    <property type="entry name" value="SUBTILASE_ASP"/>
    <property type="match status" value="1"/>
</dbReference>
<dbReference type="InterPro" id="IPR047589">
    <property type="entry name" value="DUF11_rpt"/>
</dbReference>
<dbReference type="Pfam" id="PF10102">
    <property type="entry name" value="DUF2341"/>
    <property type="match status" value="1"/>
</dbReference>
<sequence length="3093" mass="341096">MTKKQQHRNCAYLISITFVLFLTFTLFLLPLAVSAGCAGMGCCDLCENYANDSAQVTANFPVIIINKTITPQKFEQGDIVKFKIEVINLGNADGYKISINDILDRNFDFVKPFDYSNTEYRLYKHLFNASGTNKYECQQENDSWTTNYSTCVPKDTIKFQNYLVEGGTSLTWGRFGQESYNKIIPPKTAFIIEFFARAKENASTTNFTNDVHADVHSGPYDYICDGEQVPSSSCLGGTCESAPGQSCTSSECHCDGCINKPDDKCSDTKINVNDYAGLTSTSNVTPNFNASANFTVLPKSEIYITKEINSTNTTTNKFEVNSLITFVLSADTNLNLTNGTLSDVKIIDELPYGIEFLNATLCNETNVTLNLTTQPLLNKSNTDNPQAASILTIDIKNLTKDKPGIKICVNTRIASDTSNVYGALKNNVKISAKNIRAYETKNLSGEAEKYFYIQKPANLKISKKTLTTNVIPNSIAAYEITVWNEGDSEAVNITIFDNLPCNFVYINSSCNVTENNTPLNLTCPGENTTKPSFNISRMNGHSRIVFTFNVSVPGNVSGMCGNTIVAEAKDTVGNNLTVNYITQTSYIYTNPGYGYLQVNKEVLNNTLFAVGDIVTYKIKVRNSGNVQSVNNVRLKEFLPLGMKFSSINISNCNRTNITGNYSTDGEILTCNIGSITPNTTKIYYLNAKIMDYKPVMVNKVEVNGSTSDGEQWFKDSVGIYLGEAKLKISKTASSTNAKPGENVKYTLNISNPGDATAYNVSIKDILPARWSIVGIESATVSCTDGNNNISKSFASQGGFFGSPIITTLQFNRQNLSPGASCTISYDVNIPSDASMGLYANNARIEGKDAVNNSLLGDKTYRDILVYEFKDVGLIKVADKIIVKVGENVTFTITVRNTGNVNYNVSLTDELPYGFVNTTPLNYIFNLNAGTITNKTVKAIATTNAIQGLNANCVKASAYINNKLVLERKDCAFVYVSSPSIEIKKQTTTPTVNPGDNATFFVRVKNKGTENITYLNLTDNIVGINLLSTDVSISKVNCSGNIIIGNYPNIAAGNLSRGEECTINYTFKVPLNGSGLYQNVVYATASTITGTINESDKAYFNVIYNPKFSVWKTANASKIDVDESVNFTIFVDNEGNVPLNLSLSDVLPDNFINLTQLSFTDANAINPGENRNYTVIAKLNSDAVDSDNCVFINATTPKNEILSKIACTTIHIKKPLLLIDKWTTTPSRLPNETAEFYIMFKNDGEGTAKNIRVTDESNLTNTSKVVAYDGDCNSLNITNYPNLISNGTLHSNQYCIVHYNMTVPNVAGYANIATLNATDSGNKQLNVEKAAAYVLASGITPSFSVEKFVSDGSHFAERGTYKNFTVKVKNLGNVYINITNLNETPPCGFDCTGGSNITGKTLQPGETAATNITCFINKSALAGVNINEVRVLATGNGNVIISQSDNEFVIVLEPKLKISKTVSTKNAKPGENVEYILNISNPGDVTAYNISIKDTLPAKWSKVGTEFATVSCTDGNNNISKSSASHGGSFGIPIITTLQFNRQNLSPGTSCTISYQVNIPSDTSTGLYANDARIEGNDKGNITISDETKETVYIKGSPIMFVTLIANTTYLKKGAAVKFTLRVENLGDVELGNVQAVYSLPPGFENLSPLSVSMPNIAVNRYKESSVVARVLNDTNASIGGAHVTRVYVNATSFGGTNMKAESYATVYITSTPLSLIGDVDEKTLFIGSHLKTRFIIINPSMFDTQDMNLTVQLPDNLKYDANSTMFNGIPLSDDENNGIVKNEDGKEIIEWNNLNMYSKSIGILTFSALVEDDVAGKTINASIIYNQHGEFGTANNSIVINQEFVSKPFFYVLQDKEMVNANETIKYTLIINDEFNKLNNTILNNTILNNTILNNTILKLTANGLKILDAELKNNKENRIYGNGIYLNGIYGEGINGKIINLTNLTRQVEIDIYCLPSPVTSPKLNLDAILTYNDGNNSKILQINKITDLLIPPEGIITYSESQNLNLTINLKDTFLNYTLHLKKGWNLIGIPVMPEKTDPEEILKPIEGKWTDVFTYEGRWVYKSKYMNKWFGDLSALEPGRGYWIKVSYPSLLKPGISKNASSMSAQEVTSEETDEKVCISVTTIIGSICESIGENGNCKNIPDAIEIFVYQLTKDGSKLNDPILIGKGKSVDEKYYIGIAPRGSGYSTIKIVAKGYEGYGIAEIGCGGSEWQYLILSSPWFNCSWKYRKPIRVNNDLGENLNNYQLNLNMDTFSLISQGKMKNDCSDIRFVYIGKELPYYVESGCNAQNTKVWIKVNLSAYEAKTIYIYYGNQNATAKSDPYSVFDFFDDFETTNTTKWNTWGSPQSYIYSSSIARINGDGSYHSGMTSKQIFNLSNILFEVKEKNWPVSYNGRSRGWGISSKNSYGVYEGSKTFVGFHEWCDYRNNCRKFYAPGYSNNFGTANDQYHISSIAAINRSVLKFFFDGSNVGNYNGNINYDNGYFELWAHDPDSYADWVRVRKYVSIEPDVYVDNIQMMQMMYISQEQQGYNGITVNVNIEDISIKKKEELKEETENISNLTGLQSNTSVIKNKIRGKTIEKVEINESEVLDKIENTSKLNELYVNKIFNESNESIRVIVKLKKNTTKQMEKIKMEKIKENVISKIVDKNEMYQLLENEDVESIEEDVKVNAMMNDSYGVINYTVTFNNTEFNGSGIKVAVIDTGILHNSSLFPNICCEYDFVENDSYAQDENGHGTHVSSILSSNLEPRGIAPGITLIPIRTLDASGGGYASDIIKAMYYAVEQNASVISLSLGAMNSPILTETANEIVKNYNVTIVVAAGNYGPNSGTITSPGDAEYAITVGAIDKNNEIAYFSSRGPVNRISKPDVVAPGANIVTYSTNGLRGISGTSASTPFVSGLAALLLQQNNNRIPTEIKEIIINNTVNLNCEINVCGYGKINIGKSLFENYKVNEINESNINETLNNTENKTDKLNYSNYKIKTINVTAGDSVIIAYKITNPLNKTEFNVTIYGINESFAEYERKITLKENETKTKRVFIHIPINSNNKVLNITIVTYNKDGTGYAEPIMVYVKKQEGKDKKIKDKMYSLNKTG</sequence>
<evidence type="ECO:0000259" key="5">
    <source>
        <dbReference type="Pfam" id="PF01345"/>
    </source>
</evidence>
<dbReference type="InterPro" id="IPR023827">
    <property type="entry name" value="Peptidase_S8_Asp-AS"/>
</dbReference>
<dbReference type="PANTHER" id="PTHR34819">
    <property type="entry name" value="LARGE CYSTEINE-RICH PERIPLASMIC PROTEIN OMCB"/>
    <property type="match status" value="1"/>
</dbReference>
<dbReference type="PROSITE" id="PS00137">
    <property type="entry name" value="SUBTILASE_HIS"/>
    <property type="match status" value="1"/>
</dbReference>
<evidence type="ECO:0000256" key="2">
    <source>
        <dbReference type="ARBA" id="ARBA00022801"/>
    </source>
</evidence>
<dbReference type="NCBIfam" id="TIGR01451">
    <property type="entry name" value="B_ant_repeat"/>
    <property type="match status" value="6"/>
</dbReference>
<reference evidence="7" key="1">
    <citation type="submission" date="2014-09" db="EMBL/GenBank/DDBJ databases">
        <authorList>
            <person name="Probst J Alexander"/>
        </authorList>
    </citation>
    <scope>NUCLEOTIDE SEQUENCE</scope>
</reference>
<dbReference type="Gene3D" id="2.60.40.740">
    <property type="match status" value="2"/>
</dbReference>
<dbReference type="InterPro" id="IPR022398">
    <property type="entry name" value="Peptidase_S8_His-AS"/>
</dbReference>
<keyword evidence="2 7" id="KW-0378">Hydrolase</keyword>
<keyword evidence="1" id="KW-0645">Protease</keyword>
<dbReference type="InterPro" id="IPR015500">
    <property type="entry name" value="Peptidase_S8_subtilisin-rel"/>
</dbReference>
<dbReference type="SUPFAM" id="SSF52743">
    <property type="entry name" value="Subtilisin-like"/>
    <property type="match status" value="1"/>
</dbReference>
<dbReference type="GO" id="GO:0006508">
    <property type="term" value="P:proteolysis"/>
    <property type="evidence" value="ECO:0007669"/>
    <property type="project" value="UniProtKB-KW"/>
</dbReference>
<name>A0A098E6Z4_9ZZZZ</name>
<dbReference type="PANTHER" id="PTHR34819:SF3">
    <property type="entry name" value="CELL SURFACE PROTEIN"/>
    <property type="match status" value="1"/>
</dbReference>
<gene>
    <name evidence="7" type="ORF">MSIBF_A1330002</name>
</gene>
<dbReference type="Pfam" id="PF01345">
    <property type="entry name" value="DUF11"/>
    <property type="match status" value="4"/>
</dbReference>
<dbReference type="Gene3D" id="3.40.50.200">
    <property type="entry name" value="Peptidase S8/S53 domain"/>
    <property type="match status" value="1"/>
</dbReference>
<dbReference type="EMBL" id="CCXY01000039">
    <property type="protein sequence ID" value="CEG11241.1"/>
    <property type="molecule type" value="Genomic_DNA"/>
</dbReference>
<feature type="domain" description="DUF11" evidence="5">
    <location>
        <begin position="726"/>
        <end position="848"/>
    </location>
</feature>
<organism evidence="7">
    <name type="scientific">groundwater metagenome</name>
    <dbReference type="NCBI Taxonomy" id="717931"/>
    <lineage>
        <taxon>unclassified sequences</taxon>
        <taxon>metagenomes</taxon>
        <taxon>ecological metagenomes</taxon>
    </lineage>
</organism>
<feature type="domain" description="DUF11" evidence="5">
    <location>
        <begin position="596"/>
        <end position="709"/>
    </location>
</feature>
<feature type="domain" description="DUF11" evidence="5">
    <location>
        <begin position="980"/>
        <end position="1090"/>
    </location>
</feature>
<protein>
    <submittedName>
        <fullName evidence="7">Putative Subtilisin</fullName>
        <ecNumber evidence="7">3.4.21.62</ecNumber>
    </submittedName>
</protein>
<feature type="domain" description="DUF2341" evidence="6">
    <location>
        <begin position="2267"/>
        <end position="2344"/>
    </location>
</feature>
<dbReference type="PRINTS" id="PR00723">
    <property type="entry name" value="SUBTILISIN"/>
</dbReference>
<dbReference type="PROSITE" id="PS00138">
    <property type="entry name" value="SUBTILASE_SER"/>
    <property type="match status" value="1"/>
</dbReference>
<evidence type="ECO:0000256" key="3">
    <source>
        <dbReference type="ARBA" id="ARBA00022825"/>
    </source>
</evidence>
<dbReference type="InterPro" id="IPR018765">
    <property type="entry name" value="DUF2341"/>
</dbReference>
<dbReference type="InterPro" id="IPR051172">
    <property type="entry name" value="Chlamydia_OmcB"/>
</dbReference>
<dbReference type="InterPro" id="IPR036852">
    <property type="entry name" value="Peptidase_S8/S53_dom_sf"/>
</dbReference>
<dbReference type="Pfam" id="PF00082">
    <property type="entry name" value="Peptidase_S8"/>
    <property type="match status" value="1"/>
</dbReference>
<evidence type="ECO:0000256" key="1">
    <source>
        <dbReference type="ARBA" id="ARBA00022670"/>
    </source>
</evidence>
<dbReference type="InterPro" id="IPR000209">
    <property type="entry name" value="Peptidase_S8/S53_dom"/>
</dbReference>
<dbReference type="InterPro" id="IPR001434">
    <property type="entry name" value="OmcB-like_DUF11"/>
</dbReference>
<feature type="domain" description="DUF11" evidence="5">
    <location>
        <begin position="1455"/>
        <end position="1579"/>
    </location>
</feature>
<dbReference type="GO" id="GO:0004252">
    <property type="term" value="F:serine-type endopeptidase activity"/>
    <property type="evidence" value="ECO:0007669"/>
    <property type="project" value="UniProtKB-EC"/>
</dbReference>
<feature type="domain" description="Peptidase S8/S53" evidence="4">
    <location>
        <begin position="2695"/>
        <end position="2938"/>
    </location>
</feature>
<keyword evidence="3" id="KW-0720">Serine protease</keyword>
<dbReference type="EC" id="3.4.21.62" evidence="7"/>
<evidence type="ECO:0000313" key="7">
    <source>
        <dbReference type="EMBL" id="CEG11241.1"/>
    </source>
</evidence>
<accession>A0A098E6Z4</accession>
<proteinExistence type="predicted"/>
<dbReference type="InterPro" id="IPR023828">
    <property type="entry name" value="Peptidase_S8_Ser-AS"/>
</dbReference>
<evidence type="ECO:0000259" key="6">
    <source>
        <dbReference type="Pfam" id="PF10102"/>
    </source>
</evidence>
<dbReference type="PROSITE" id="PS51892">
    <property type="entry name" value="SUBTILASE"/>
    <property type="match status" value="1"/>
</dbReference>
<evidence type="ECO:0000259" key="4">
    <source>
        <dbReference type="Pfam" id="PF00082"/>
    </source>
</evidence>